<feature type="transmembrane region" description="Helical" evidence="8">
    <location>
        <begin position="70"/>
        <end position="89"/>
    </location>
</feature>
<keyword evidence="8" id="KW-1133">Transmembrane helix</keyword>
<dbReference type="EC" id="2.7.13.3" evidence="3"/>
<dbReference type="AlphaFoldDB" id="T5L517"/>
<dbReference type="GO" id="GO:0000155">
    <property type="term" value="F:phosphorelay sensor kinase activity"/>
    <property type="evidence" value="ECO:0007669"/>
    <property type="project" value="InterPro"/>
</dbReference>
<evidence type="ECO:0000259" key="9">
    <source>
        <dbReference type="PROSITE" id="PS50109"/>
    </source>
</evidence>
<keyword evidence="5" id="KW-0808">Transferase</keyword>
<evidence type="ECO:0000256" key="8">
    <source>
        <dbReference type="SAM" id="Phobius"/>
    </source>
</evidence>
<feature type="domain" description="Histidine kinase" evidence="9">
    <location>
        <begin position="158"/>
        <end position="375"/>
    </location>
</feature>
<dbReference type="Proteomes" id="UP000016033">
    <property type="component" value="Unassembled WGS sequence"/>
</dbReference>
<dbReference type="CDD" id="cd00082">
    <property type="entry name" value="HisKA"/>
    <property type="match status" value="1"/>
</dbReference>
<keyword evidence="7" id="KW-0902">Two-component regulatory system</keyword>
<sequence>MNAMLLETLGVVVAAVILTGVFGAVALRLTRRYSMRCQMMIVVMTVVVGMSASFAFAASRMQIEEDDLPLILGATILAGSGTMLLAWRLGNRLVEESRRISLHTRQLASGRPLDDHTVVSNWEYRQIDRELHNAARALHEARETNLRQEEARRHLITGISHDLRTPLAAIDAIIRAHEDGIIEDRVEFTTRLRAQSSRLGALVEDFFAFSLIEIDRVPLSPEHLDVADLVGDAVGTARNLGATVHLEVDESGDVTAFADPLSIERILMNLLANAVQHTPEGTAATVFLEADADAVRISVEDHGSGMTPEALEQAFDAGWRGDLARTRSMAPLATSGAGLGLAIARGLAVANGGTLEGRSQSGAGCRFTLTLPQRNRPHG</sequence>
<evidence type="ECO:0000256" key="5">
    <source>
        <dbReference type="ARBA" id="ARBA00022679"/>
    </source>
</evidence>
<gene>
    <name evidence="10" type="ORF">L687_00055</name>
</gene>
<dbReference type="PROSITE" id="PS50109">
    <property type="entry name" value="HIS_KIN"/>
    <property type="match status" value="1"/>
</dbReference>
<feature type="transmembrane region" description="Helical" evidence="8">
    <location>
        <begin position="6"/>
        <end position="27"/>
    </location>
</feature>
<dbReference type="Pfam" id="PF00512">
    <property type="entry name" value="HisKA"/>
    <property type="match status" value="1"/>
</dbReference>
<dbReference type="InterPro" id="IPR036890">
    <property type="entry name" value="HATPase_C_sf"/>
</dbReference>
<dbReference type="PANTHER" id="PTHR43711:SF1">
    <property type="entry name" value="HISTIDINE KINASE 1"/>
    <property type="match status" value="1"/>
</dbReference>
<dbReference type="InterPro" id="IPR050736">
    <property type="entry name" value="Sensor_HK_Regulatory"/>
</dbReference>
<dbReference type="InterPro" id="IPR036097">
    <property type="entry name" value="HisK_dim/P_sf"/>
</dbReference>
<dbReference type="PANTHER" id="PTHR43711">
    <property type="entry name" value="TWO-COMPONENT HISTIDINE KINASE"/>
    <property type="match status" value="1"/>
</dbReference>
<dbReference type="GO" id="GO:0005886">
    <property type="term" value="C:plasma membrane"/>
    <property type="evidence" value="ECO:0007669"/>
    <property type="project" value="UniProtKB-SubCell"/>
</dbReference>
<dbReference type="PATRIC" id="fig|1333857.3.peg.11"/>
<name>T5L517_MICMQ</name>
<dbReference type="InterPro" id="IPR005467">
    <property type="entry name" value="His_kinase_dom"/>
</dbReference>
<evidence type="ECO:0000313" key="11">
    <source>
        <dbReference type="Proteomes" id="UP000016033"/>
    </source>
</evidence>
<feature type="transmembrane region" description="Helical" evidence="8">
    <location>
        <begin position="39"/>
        <end position="58"/>
    </location>
</feature>
<comment type="subcellular location">
    <subcellularLocation>
        <location evidence="2">Cell membrane</location>
    </subcellularLocation>
</comment>
<evidence type="ECO:0000256" key="6">
    <source>
        <dbReference type="ARBA" id="ARBA00022777"/>
    </source>
</evidence>
<evidence type="ECO:0000256" key="1">
    <source>
        <dbReference type="ARBA" id="ARBA00000085"/>
    </source>
</evidence>
<evidence type="ECO:0000256" key="4">
    <source>
        <dbReference type="ARBA" id="ARBA00022553"/>
    </source>
</evidence>
<protein>
    <recommendedName>
        <fullName evidence="3">histidine kinase</fullName>
        <ecNumber evidence="3">2.7.13.3</ecNumber>
    </recommendedName>
</protein>
<proteinExistence type="predicted"/>
<comment type="caution">
    <text evidence="10">The sequence shown here is derived from an EMBL/GenBank/DDBJ whole genome shotgun (WGS) entry which is preliminary data.</text>
</comment>
<dbReference type="SUPFAM" id="SSF47384">
    <property type="entry name" value="Homodimeric domain of signal transducing histidine kinase"/>
    <property type="match status" value="1"/>
</dbReference>
<evidence type="ECO:0000256" key="3">
    <source>
        <dbReference type="ARBA" id="ARBA00012438"/>
    </source>
</evidence>
<organism evidence="10 11">
    <name type="scientific">Microbacterium maritypicum MF109</name>
    <dbReference type="NCBI Taxonomy" id="1333857"/>
    <lineage>
        <taxon>Bacteria</taxon>
        <taxon>Bacillati</taxon>
        <taxon>Actinomycetota</taxon>
        <taxon>Actinomycetes</taxon>
        <taxon>Micrococcales</taxon>
        <taxon>Microbacteriaceae</taxon>
        <taxon>Microbacterium</taxon>
    </lineage>
</organism>
<dbReference type="SUPFAM" id="SSF55874">
    <property type="entry name" value="ATPase domain of HSP90 chaperone/DNA topoisomerase II/histidine kinase"/>
    <property type="match status" value="1"/>
</dbReference>
<keyword evidence="6" id="KW-0418">Kinase</keyword>
<dbReference type="InterPro" id="IPR003594">
    <property type="entry name" value="HATPase_dom"/>
</dbReference>
<keyword evidence="8" id="KW-0812">Transmembrane</keyword>
<dbReference type="Gene3D" id="3.30.565.10">
    <property type="entry name" value="Histidine kinase-like ATPase, C-terminal domain"/>
    <property type="match status" value="1"/>
</dbReference>
<evidence type="ECO:0000313" key="10">
    <source>
        <dbReference type="EMBL" id="EQM87097.1"/>
    </source>
</evidence>
<comment type="catalytic activity">
    <reaction evidence="1">
        <text>ATP + protein L-histidine = ADP + protein N-phospho-L-histidine.</text>
        <dbReference type="EC" id="2.7.13.3"/>
    </reaction>
</comment>
<dbReference type="InterPro" id="IPR004358">
    <property type="entry name" value="Sig_transdc_His_kin-like_C"/>
</dbReference>
<keyword evidence="8" id="KW-0472">Membrane</keyword>
<dbReference type="SMART" id="SM00387">
    <property type="entry name" value="HATPase_c"/>
    <property type="match status" value="1"/>
</dbReference>
<dbReference type="Pfam" id="PF02518">
    <property type="entry name" value="HATPase_c"/>
    <property type="match status" value="1"/>
</dbReference>
<accession>T5L517</accession>
<dbReference type="SMART" id="SM00388">
    <property type="entry name" value="HisKA"/>
    <property type="match status" value="1"/>
</dbReference>
<dbReference type="InterPro" id="IPR003661">
    <property type="entry name" value="HisK_dim/P_dom"/>
</dbReference>
<evidence type="ECO:0000256" key="7">
    <source>
        <dbReference type="ARBA" id="ARBA00023012"/>
    </source>
</evidence>
<dbReference type="PRINTS" id="PR00344">
    <property type="entry name" value="BCTRLSENSOR"/>
</dbReference>
<dbReference type="EMBL" id="ATAO01000001">
    <property type="protein sequence ID" value="EQM87097.1"/>
    <property type="molecule type" value="Genomic_DNA"/>
</dbReference>
<evidence type="ECO:0000256" key="2">
    <source>
        <dbReference type="ARBA" id="ARBA00004236"/>
    </source>
</evidence>
<keyword evidence="4" id="KW-0597">Phosphoprotein</keyword>
<reference evidence="10 11" key="1">
    <citation type="journal article" date="2013" name="Genome Announc.">
        <title>Whole-genome sequences of five oyster-associated bacteria show potential for crude oil hydrocarbon degradation.</title>
        <authorList>
            <person name="Chauhan A."/>
            <person name="Green S."/>
            <person name="Pathak A."/>
            <person name="Thomas J."/>
            <person name="Venkatramanan R."/>
        </authorList>
    </citation>
    <scope>NUCLEOTIDE SEQUENCE [LARGE SCALE GENOMIC DNA]</scope>
    <source>
        <strain evidence="10 11">MF109</strain>
    </source>
</reference>
<dbReference type="Gene3D" id="1.10.287.130">
    <property type="match status" value="1"/>
</dbReference>